<comment type="cofactor">
    <cofactor evidence="2">
        <name>Zn(2+)</name>
        <dbReference type="ChEBI" id="CHEBI:29105"/>
    </cofactor>
</comment>
<proteinExistence type="inferred from homology"/>
<feature type="compositionally biased region" description="Acidic residues" evidence="9">
    <location>
        <begin position="500"/>
        <end position="509"/>
    </location>
</feature>
<dbReference type="GO" id="GO:0046872">
    <property type="term" value="F:metal ion binding"/>
    <property type="evidence" value="ECO:0007669"/>
    <property type="project" value="UniProtKB-KW"/>
</dbReference>
<evidence type="ECO:0000256" key="1">
    <source>
        <dbReference type="ARBA" id="ARBA00000971"/>
    </source>
</evidence>
<dbReference type="PANTHER" id="PTHR11774:SF4">
    <property type="entry name" value="GERANYLGERANYL TRANSFERASE TYPE-1 SUBUNIT BETA"/>
    <property type="match status" value="1"/>
</dbReference>
<name>A0A9P8I9Q6_9PEZI</name>
<comment type="catalytic activity">
    <reaction evidence="1">
        <text>[protein]-peptidylproline (omega=180) = [protein]-peptidylproline (omega=0)</text>
        <dbReference type="Rhea" id="RHEA:16237"/>
        <dbReference type="Rhea" id="RHEA-COMP:10747"/>
        <dbReference type="Rhea" id="RHEA-COMP:10748"/>
        <dbReference type="ChEBI" id="CHEBI:83833"/>
        <dbReference type="ChEBI" id="CHEBI:83834"/>
        <dbReference type="EC" id="5.2.1.8"/>
    </reaction>
</comment>
<evidence type="ECO:0000313" key="12">
    <source>
        <dbReference type="Proteomes" id="UP000698800"/>
    </source>
</evidence>
<dbReference type="GO" id="GO:0003755">
    <property type="term" value="F:peptidyl-prolyl cis-trans isomerase activity"/>
    <property type="evidence" value="ECO:0007669"/>
    <property type="project" value="UniProtKB-EC"/>
</dbReference>
<dbReference type="SUPFAM" id="SSF48239">
    <property type="entry name" value="Terpenoid cyclases/Protein prenyltransferases"/>
    <property type="match status" value="1"/>
</dbReference>
<dbReference type="AlphaFoldDB" id="A0A9P8I9Q6"/>
<comment type="caution">
    <text evidence="11">The sequence shown here is derived from an EMBL/GenBank/DDBJ whole genome shotgun (WGS) entry which is preliminary data.</text>
</comment>
<sequence length="671" mass="73440">MGLALATGEKGFGYEGSQFHRVIKAFMIQGGDFTRGDGTGGKSIYGEKFPDENFKLKHTKVGLLSEIPSWGFWFCWGFETDASIGMANAGKDTNGSQFFITTAITGWLDGKHVVFGEVLEGYEVVTQIENVPKSASDRPIEDVKIAKSGELPVPEEDSTDGSAEAVGGITVEDSTVAPTMQENASESIVLNYLRKILFLGKSQYRVMAVEDSQNSAPALNMTLVDPPTLHRDRHINYWLRCLKSLLPTVYTHNDSNRMTLAFFIISALDVLGILHTHTSASERDGWIDWIYKCQLARGGFRGFPGADFGSQGSAENEIWDPANLAATFFALSTLVVIGDGLERVRRMEGLEWLQRLQREDGSFGELLGEGGKIEGARDMRICYMATGVRWILRGKVEGGKSTNDVVKDIDVDSLVRFINSSEVAYDHGIGESPSHEAHAGMTYCGIGALSFLNRLPESLRDTKSETQKSGEPPVLTGLPSLEGTIRWLVDRQTAYFPDEDEEVEEEGGGDDVGSATSSQQLSDLEHERAVARRANESWPDEVKYAGFSGRRNKTADTCYSFWVGGALVILNKISLIDASANRRFLLESTQHSVLGGFGKVPGDLPDILHSYLGLAALSTMEEPGLSILDPTMCITVRARSHLVELPWWQGETKLSKAEIGDPDSYMAISGG</sequence>
<keyword evidence="6" id="KW-0479">Metal-binding</keyword>
<dbReference type="GO" id="GO:0005953">
    <property type="term" value="C:CAAX-protein geranylgeranyltransferase complex"/>
    <property type="evidence" value="ECO:0007669"/>
    <property type="project" value="TreeGrafter"/>
</dbReference>
<keyword evidence="12" id="KW-1185">Reference proteome</keyword>
<keyword evidence="8" id="KW-0862">Zinc</keyword>
<organism evidence="11 12">
    <name type="scientific">Glutinoglossum americanum</name>
    <dbReference type="NCBI Taxonomy" id="1670608"/>
    <lineage>
        <taxon>Eukaryota</taxon>
        <taxon>Fungi</taxon>
        <taxon>Dikarya</taxon>
        <taxon>Ascomycota</taxon>
        <taxon>Pezizomycotina</taxon>
        <taxon>Geoglossomycetes</taxon>
        <taxon>Geoglossales</taxon>
        <taxon>Geoglossaceae</taxon>
        <taxon>Glutinoglossum</taxon>
    </lineage>
</organism>
<dbReference type="InterPro" id="IPR029000">
    <property type="entry name" value="Cyclophilin-like_dom_sf"/>
</dbReference>
<dbReference type="Pfam" id="PF00432">
    <property type="entry name" value="Prenyltrans"/>
    <property type="match status" value="1"/>
</dbReference>
<dbReference type="EMBL" id="JAGHQL010000031">
    <property type="protein sequence ID" value="KAH0543503.1"/>
    <property type="molecule type" value="Genomic_DNA"/>
</dbReference>
<evidence type="ECO:0000256" key="2">
    <source>
        <dbReference type="ARBA" id="ARBA00001947"/>
    </source>
</evidence>
<keyword evidence="5" id="KW-0808">Transferase</keyword>
<dbReference type="InterPro" id="IPR020892">
    <property type="entry name" value="Cyclophilin-type_PPIase_CS"/>
</dbReference>
<dbReference type="PROSITE" id="PS00170">
    <property type="entry name" value="CSA_PPIASE_1"/>
    <property type="match status" value="1"/>
</dbReference>
<dbReference type="OrthoDB" id="24893at2759"/>
<evidence type="ECO:0000259" key="10">
    <source>
        <dbReference type="PROSITE" id="PS50072"/>
    </source>
</evidence>
<dbReference type="GO" id="GO:0004662">
    <property type="term" value="F:CAAX-protein geranylgeranyltransferase activity"/>
    <property type="evidence" value="ECO:0007669"/>
    <property type="project" value="TreeGrafter"/>
</dbReference>
<evidence type="ECO:0000256" key="8">
    <source>
        <dbReference type="ARBA" id="ARBA00022833"/>
    </source>
</evidence>
<keyword evidence="4" id="KW-0637">Prenyltransferase</keyword>
<accession>A0A9P8I9Q6</accession>
<evidence type="ECO:0000256" key="7">
    <source>
        <dbReference type="ARBA" id="ARBA00022737"/>
    </source>
</evidence>
<dbReference type="PROSITE" id="PS50072">
    <property type="entry name" value="CSA_PPIASE_2"/>
    <property type="match status" value="1"/>
</dbReference>
<protein>
    <recommendedName>
        <fullName evidence="10">PPIase cyclophilin-type domain-containing protein</fullName>
    </recommendedName>
</protein>
<evidence type="ECO:0000256" key="5">
    <source>
        <dbReference type="ARBA" id="ARBA00022679"/>
    </source>
</evidence>
<dbReference type="PANTHER" id="PTHR11774">
    <property type="entry name" value="GERANYLGERANYL TRANSFERASE TYPE BETA SUBUNIT"/>
    <property type="match status" value="1"/>
</dbReference>
<evidence type="ECO:0000256" key="4">
    <source>
        <dbReference type="ARBA" id="ARBA00022602"/>
    </source>
</evidence>
<feature type="region of interest" description="Disordered" evidence="9">
    <location>
        <begin position="500"/>
        <end position="524"/>
    </location>
</feature>
<keyword evidence="7" id="KW-0677">Repeat</keyword>
<dbReference type="InterPro" id="IPR002130">
    <property type="entry name" value="Cyclophilin-type_PPIase_dom"/>
</dbReference>
<dbReference type="Gene3D" id="2.40.100.10">
    <property type="entry name" value="Cyclophilin-like"/>
    <property type="match status" value="1"/>
</dbReference>
<dbReference type="Gene3D" id="1.50.10.20">
    <property type="match status" value="1"/>
</dbReference>
<evidence type="ECO:0000256" key="3">
    <source>
        <dbReference type="ARBA" id="ARBA00010497"/>
    </source>
</evidence>
<feature type="domain" description="PPIase cyclophilin-type" evidence="10">
    <location>
        <begin position="1"/>
        <end position="150"/>
    </location>
</feature>
<dbReference type="Pfam" id="PF00160">
    <property type="entry name" value="Pro_isomerase"/>
    <property type="match status" value="1"/>
</dbReference>
<dbReference type="SUPFAM" id="SSF50891">
    <property type="entry name" value="Cyclophilin-like"/>
    <property type="match status" value="1"/>
</dbReference>
<dbReference type="GO" id="GO:0006457">
    <property type="term" value="P:protein folding"/>
    <property type="evidence" value="ECO:0007669"/>
    <property type="project" value="InterPro"/>
</dbReference>
<gene>
    <name evidence="11" type="ORF">FGG08_002171</name>
</gene>
<dbReference type="Proteomes" id="UP000698800">
    <property type="component" value="Unassembled WGS sequence"/>
</dbReference>
<dbReference type="InterPro" id="IPR045089">
    <property type="entry name" value="PGGT1B-like"/>
</dbReference>
<evidence type="ECO:0000256" key="9">
    <source>
        <dbReference type="SAM" id="MobiDB-lite"/>
    </source>
</evidence>
<comment type="similarity">
    <text evidence="3">Belongs to the protein prenyltransferase subunit beta family.</text>
</comment>
<evidence type="ECO:0000256" key="6">
    <source>
        <dbReference type="ARBA" id="ARBA00022723"/>
    </source>
</evidence>
<reference evidence="11" key="1">
    <citation type="submission" date="2021-03" db="EMBL/GenBank/DDBJ databases">
        <title>Comparative genomics and phylogenomic investigation of the class Geoglossomycetes provide insights into ecological specialization and systematics.</title>
        <authorList>
            <person name="Melie T."/>
            <person name="Pirro S."/>
            <person name="Miller A.N."/>
            <person name="Quandt A."/>
        </authorList>
    </citation>
    <scope>NUCLEOTIDE SEQUENCE</scope>
    <source>
        <strain evidence="11">GBOQ0MN5Z8</strain>
    </source>
</reference>
<dbReference type="PRINTS" id="PR00153">
    <property type="entry name" value="CSAPPISMRASE"/>
</dbReference>
<evidence type="ECO:0000313" key="11">
    <source>
        <dbReference type="EMBL" id="KAH0543503.1"/>
    </source>
</evidence>
<dbReference type="InterPro" id="IPR001330">
    <property type="entry name" value="Prenyltrans"/>
</dbReference>
<dbReference type="InterPro" id="IPR008930">
    <property type="entry name" value="Terpenoid_cyclase/PrenylTrfase"/>
</dbReference>